<evidence type="ECO:0000313" key="4">
    <source>
        <dbReference type="Proteomes" id="UP000257045"/>
    </source>
</evidence>
<evidence type="ECO:0000313" key="3">
    <source>
        <dbReference type="EMBL" id="RDU70357.1"/>
    </source>
</evidence>
<evidence type="ECO:0000256" key="2">
    <source>
        <dbReference type="SAM" id="Phobius"/>
    </source>
</evidence>
<feature type="transmembrane region" description="Helical" evidence="2">
    <location>
        <begin position="24"/>
        <end position="42"/>
    </location>
</feature>
<protein>
    <recommendedName>
        <fullName evidence="5">Septum formation initiator</fullName>
    </recommendedName>
</protein>
<dbReference type="EMBL" id="NXLV01000010">
    <property type="protein sequence ID" value="RDU70357.1"/>
    <property type="molecule type" value="Genomic_DNA"/>
</dbReference>
<keyword evidence="4" id="KW-1185">Reference proteome</keyword>
<evidence type="ECO:0008006" key="5">
    <source>
        <dbReference type="Google" id="ProtNLM"/>
    </source>
</evidence>
<evidence type="ECO:0000256" key="1">
    <source>
        <dbReference type="SAM" id="Coils"/>
    </source>
</evidence>
<comment type="caution">
    <text evidence="3">The sequence shown here is derived from an EMBL/GenBank/DDBJ whole genome shotgun (WGS) entry which is preliminary data.</text>
</comment>
<keyword evidence="1" id="KW-0175">Coiled coil</keyword>
<dbReference type="OrthoDB" id="5330124at2"/>
<keyword evidence="2" id="KW-0472">Membrane</keyword>
<keyword evidence="2" id="KW-1133">Transmembrane helix</keyword>
<dbReference type="AlphaFoldDB" id="A0A3D8IYL2"/>
<name>A0A3D8IYL2_9HELI</name>
<dbReference type="RefSeq" id="WP_115569792.1">
    <property type="nucleotide sequence ID" value="NZ_NXLV01000010.1"/>
</dbReference>
<organism evidence="3 4">
    <name type="scientific">Helicobacter brantae</name>
    <dbReference type="NCBI Taxonomy" id="375927"/>
    <lineage>
        <taxon>Bacteria</taxon>
        <taxon>Pseudomonadati</taxon>
        <taxon>Campylobacterota</taxon>
        <taxon>Epsilonproteobacteria</taxon>
        <taxon>Campylobacterales</taxon>
        <taxon>Helicobacteraceae</taxon>
        <taxon>Helicobacter</taxon>
    </lineage>
</organism>
<gene>
    <name evidence="3" type="ORF">CQA58_05860</name>
</gene>
<dbReference type="Proteomes" id="UP000257045">
    <property type="component" value="Unassembled WGS sequence"/>
</dbReference>
<sequence>MKEDLEELFTQEEEKPLKKFLKKGWIIGFVLALGIYVYFLFYGDNSIMVYSKLVKEKRQIENQVLSLQNENVELQKVIFELRGLEPNLEEKK</sequence>
<reference evidence="3 4" key="1">
    <citation type="submission" date="2018-04" db="EMBL/GenBank/DDBJ databases">
        <title>Novel Campyloabacter and Helicobacter Species and Strains.</title>
        <authorList>
            <person name="Mannion A.J."/>
            <person name="Shen Z."/>
            <person name="Fox J.G."/>
        </authorList>
    </citation>
    <scope>NUCLEOTIDE SEQUENCE [LARGE SCALE GENOMIC DNA]</scope>
    <source>
        <strain evidence="3 4">MIT 04-9366</strain>
    </source>
</reference>
<feature type="coiled-coil region" evidence="1">
    <location>
        <begin position="50"/>
        <end position="77"/>
    </location>
</feature>
<keyword evidence="2" id="KW-0812">Transmembrane</keyword>
<accession>A0A3D8IYL2</accession>
<proteinExistence type="predicted"/>